<sequence length="508" mass="55196">MPGAKSPGFRQSMAALHTWVGLLPGWLLFLIFLFGTTAYFQQEISRWMRPEMSSGALSMKALAAADTLLHDRAGGAQAWTVSLPARGGQVVRVSWEGAEGEGPENEGKATLDPATGRDVKVRDTQGGNFLYRFHYDLYAVPRLWARSLVCVAALAMLVAILSGVVTHKKIFADFFTLRFGKGQRSWLDGHNATAVLALPFHLMITYTGLAALLFTIMPWAISANFPTRAAYNDVVYPDAPEYPAAGRPKPMLPLTLLAQRAQAAWDGGHVGGLTITHPGDVQATASFYAQRDRLGIPAPRLILSAIDGHVLYRAPAEGGARAAQDVMILLHLGTFADTALRWLYFVSGVSGTAMVGTGLVLWTVKRRARLPDPARPHFGFRLVERLNIAMIVGPMAGIAAYFLANRLLPLDLAERGAWEIDCLFLTWGALLFWTLLRPAARAWIEALALSALLYALVPLVNALTTTHGLAASLLAGDWVFAGFDFMMLATSATLAFAARRLATRKVRS</sequence>
<protein>
    <submittedName>
        <fullName evidence="2">PepSY domain-containing protein</fullName>
    </submittedName>
</protein>
<dbReference type="Pfam" id="PF03929">
    <property type="entry name" value="PepSY_TM"/>
    <property type="match status" value="1"/>
</dbReference>
<reference evidence="2 3" key="1">
    <citation type="submission" date="2017-08" db="EMBL/GenBank/DDBJ databases">
        <title>Infants hospitalized years apart are colonized by the same room-sourced microbial strains.</title>
        <authorList>
            <person name="Brooks B."/>
            <person name="Olm M.R."/>
            <person name="Firek B.A."/>
            <person name="Baker R."/>
            <person name="Thomas B.C."/>
            <person name="Morowitz M.J."/>
            <person name="Banfield J.F."/>
        </authorList>
    </citation>
    <scope>NUCLEOTIDE SEQUENCE [LARGE SCALE GENOMIC DNA]</scope>
    <source>
        <strain evidence="2">S2_005_002_R2_33</strain>
    </source>
</reference>
<feature type="transmembrane region" description="Helical" evidence="1">
    <location>
        <begin position="385"/>
        <end position="404"/>
    </location>
</feature>
<feature type="transmembrane region" description="Helical" evidence="1">
    <location>
        <begin position="143"/>
        <end position="165"/>
    </location>
</feature>
<keyword evidence="1" id="KW-1133">Transmembrane helix</keyword>
<evidence type="ECO:0000313" key="2">
    <source>
        <dbReference type="EMBL" id="PZQ53401.1"/>
    </source>
</evidence>
<feature type="transmembrane region" description="Helical" evidence="1">
    <location>
        <begin position="20"/>
        <end position="40"/>
    </location>
</feature>
<gene>
    <name evidence="2" type="ORF">DI555_16410</name>
</gene>
<feature type="transmembrane region" description="Helical" evidence="1">
    <location>
        <begin position="416"/>
        <end position="436"/>
    </location>
</feature>
<keyword evidence="1" id="KW-0812">Transmembrane</keyword>
<accession>A0A2W5NIS7</accession>
<dbReference type="InterPro" id="IPR005625">
    <property type="entry name" value="PepSY-ass_TM"/>
</dbReference>
<dbReference type="AlphaFoldDB" id="A0A2W5NIS7"/>
<feature type="transmembrane region" description="Helical" evidence="1">
    <location>
        <begin position="342"/>
        <end position="364"/>
    </location>
</feature>
<keyword evidence="1" id="KW-0472">Membrane</keyword>
<dbReference type="PANTHER" id="PTHR34219:SF4">
    <property type="entry name" value="PEPSY DOMAIN-CONTAINING PROTEIN"/>
    <property type="match status" value="1"/>
</dbReference>
<evidence type="ECO:0000313" key="3">
    <source>
        <dbReference type="Proteomes" id="UP000249082"/>
    </source>
</evidence>
<feature type="transmembrane region" description="Helical" evidence="1">
    <location>
        <begin position="478"/>
        <end position="498"/>
    </location>
</feature>
<feature type="transmembrane region" description="Helical" evidence="1">
    <location>
        <begin position="443"/>
        <end position="463"/>
    </location>
</feature>
<dbReference type="Proteomes" id="UP000249082">
    <property type="component" value="Unassembled WGS sequence"/>
</dbReference>
<dbReference type="PANTHER" id="PTHR34219">
    <property type="entry name" value="IRON-REGULATED INNER MEMBRANE PROTEIN-RELATED"/>
    <property type="match status" value="1"/>
</dbReference>
<dbReference type="EMBL" id="QFPX01000015">
    <property type="protein sequence ID" value="PZQ53401.1"/>
    <property type="molecule type" value="Genomic_DNA"/>
</dbReference>
<feature type="transmembrane region" description="Helical" evidence="1">
    <location>
        <begin position="194"/>
        <end position="221"/>
    </location>
</feature>
<proteinExistence type="predicted"/>
<organism evidence="2 3">
    <name type="scientific">Novosphingobium pentaromativorans</name>
    <dbReference type="NCBI Taxonomy" id="205844"/>
    <lineage>
        <taxon>Bacteria</taxon>
        <taxon>Pseudomonadati</taxon>
        <taxon>Pseudomonadota</taxon>
        <taxon>Alphaproteobacteria</taxon>
        <taxon>Sphingomonadales</taxon>
        <taxon>Sphingomonadaceae</taxon>
        <taxon>Novosphingobium</taxon>
    </lineage>
</organism>
<evidence type="ECO:0000256" key="1">
    <source>
        <dbReference type="SAM" id="Phobius"/>
    </source>
</evidence>
<comment type="caution">
    <text evidence="2">The sequence shown here is derived from an EMBL/GenBank/DDBJ whole genome shotgun (WGS) entry which is preliminary data.</text>
</comment>
<name>A0A2W5NIS7_9SPHN</name>